<sequence>MKQKSDDPFGWDDAGDKTVPAPVVVDNGFVKPVSDQSGWGDPDTSTPHKPSNQATTASGLGNPDTLTPNNAFTPGGNQSGWGNQDNGSNQSYSSQDREEVLVTGEDSVEGVKRIEEGLVEGVAD</sequence>
<dbReference type="EMBL" id="CM045872">
    <property type="protein sequence ID" value="KAI7949692.1"/>
    <property type="molecule type" value="Genomic_DNA"/>
</dbReference>
<dbReference type="Proteomes" id="UP001060170">
    <property type="component" value="Chromosome 8"/>
</dbReference>
<comment type="caution">
    <text evidence="1">The sequence shown here is derived from an EMBL/GenBank/DDBJ whole genome shotgun (WGS) entry which is preliminary data.</text>
</comment>
<keyword evidence="2" id="KW-1185">Reference proteome</keyword>
<name>A0ACC0ECZ0_9BASI</name>
<reference evidence="1 2" key="3">
    <citation type="journal article" date="2022" name="Microbiol. Spectr.">
        <title>Folding features and dynamics of 3D genome architecture in plant fungal pathogens.</title>
        <authorList>
            <person name="Xia C."/>
        </authorList>
    </citation>
    <scope>NUCLEOTIDE SEQUENCE [LARGE SCALE GENOMIC DNA]</scope>
    <source>
        <strain evidence="1 2">93-210</strain>
    </source>
</reference>
<evidence type="ECO:0000313" key="1">
    <source>
        <dbReference type="EMBL" id="KAI7949692.1"/>
    </source>
</evidence>
<evidence type="ECO:0000313" key="2">
    <source>
        <dbReference type="Proteomes" id="UP001060170"/>
    </source>
</evidence>
<proteinExistence type="predicted"/>
<organism evidence="1 2">
    <name type="scientific">Puccinia striiformis f. sp. tritici</name>
    <dbReference type="NCBI Taxonomy" id="168172"/>
    <lineage>
        <taxon>Eukaryota</taxon>
        <taxon>Fungi</taxon>
        <taxon>Dikarya</taxon>
        <taxon>Basidiomycota</taxon>
        <taxon>Pucciniomycotina</taxon>
        <taxon>Pucciniomycetes</taxon>
        <taxon>Pucciniales</taxon>
        <taxon>Pucciniaceae</taxon>
        <taxon>Puccinia</taxon>
    </lineage>
</organism>
<accession>A0ACC0ECZ0</accession>
<protein>
    <submittedName>
        <fullName evidence="1">Uncharacterized protein</fullName>
    </submittedName>
</protein>
<gene>
    <name evidence="1" type="ORF">MJO28_008513</name>
</gene>
<reference evidence="2" key="2">
    <citation type="journal article" date="2018" name="Mol. Plant Microbe Interact.">
        <title>Genome sequence resources for the wheat stripe rust pathogen (Puccinia striiformis f. sp. tritici) and the barley stripe rust pathogen (Puccinia striiformis f. sp. hordei).</title>
        <authorList>
            <person name="Xia C."/>
            <person name="Wang M."/>
            <person name="Yin C."/>
            <person name="Cornejo O.E."/>
            <person name="Hulbert S.H."/>
            <person name="Chen X."/>
        </authorList>
    </citation>
    <scope>NUCLEOTIDE SEQUENCE [LARGE SCALE GENOMIC DNA]</scope>
    <source>
        <strain evidence="2">93-210</strain>
    </source>
</reference>
<reference evidence="2" key="1">
    <citation type="journal article" date="2018" name="BMC Genomics">
        <title>Genomic insights into host adaptation between the wheat stripe rust pathogen (Puccinia striiformis f. sp. tritici) and the barley stripe rust pathogen (Puccinia striiformis f. sp. hordei).</title>
        <authorList>
            <person name="Xia C."/>
            <person name="Wang M."/>
            <person name="Yin C."/>
            <person name="Cornejo O.E."/>
            <person name="Hulbert S.H."/>
            <person name="Chen X."/>
        </authorList>
    </citation>
    <scope>NUCLEOTIDE SEQUENCE [LARGE SCALE GENOMIC DNA]</scope>
    <source>
        <strain evidence="2">93-210</strain>
    </source>
</reference>